<gene>
    <name evidence="3" type="ORF">OGAPHI_005866</name>
</gene>
<dbReference type="RefSeq" id="XP_046059703.1">
    <property type="nucleotide sequence ID" value="XM_046207093.1"/>
</dbReference>
<dbReference type="EMBL" id="JAEUBE010000378">
    <property type="protein sequence ID" value="KAH3662614.1"/>
    <property type="molecule type" value="Genomic_DNA"/>
</dbReference>
<proteinExistence type="predicted"/>
<evidence type="ECO:0000256" key="2">
    <source>
        <dbReference type="SAM" id="MobiDB-lite"/>
    </source>
</evidence>
<keyword evidence="4" id="KW-1185">Reference proteome</keyword>
<feature type="compositionally biased region" description="Basic and acidic residues" evidence="2">
    <location>
        <begin position="307"/>
        <end position="326"/>
    </location>
</feature>
<dbReference type="Proteomes" id="UP000769157">
    <property type="component" value="Unassembled WGS sequence"/>
</dbReference>
<evidence type="ECO:0000313" key="3">
    <source>
        <dbReference type="EMBL" id="KAH3662614.1"/>
    </source>
</evidence>
<organism evidence="3 4">
    <name type="scientific">Ogataea philodendri</name>
    <dbReference type="NCBI Taxonomy" id="1378263"/>
    <lineage>
        <taxon>Eukaryota</taxon>
        <taxon>Fungi</taxon>
        <taxon>Dikarya</taxon>
        <taxon>Ascomycota</taxon>
        <taxon>Saccharomycotina</taxon>
        <taxon>Pichiomycetes</taxon>
        <taxon>Pichiales</taxon>
        <taxon>Pichiaceae</taxon>
        <taxon>Ogataea</taxon>
    </lineage>
</organism>
<protein>
    <submittedName>
        <fullName evidence="3">Uncharacterized protein</fullName>
    </submittedName>
</protein>
<comment type="caution">
    <text evidence="3">The sequence shown here is derived from an EMBL/GenBank/DDBJ whole genome shotgun (WGS) entry which is preliminary data.</text>
</comment>
<evidence type="ECO:0000256" key="1">
    <source>
        <dbReference type="ARBA" id="ARBA00022786"/>
    </source>
</evidence>
<sequence>MIRGRPTFKKFKCLTCLFIPRNNKHEPDPDKNEEDLADKFAQFLDTRGALSELQQLWNNAETNVEEPACSKWEGQISDLDSGAKKTGRNGVLIRSNGLIGRLGQGLDRDTDHSAQVCSNGRDKLRAHGLPFGETTLNQQGKIPHFVWDLVEKHRQCCSAADRVGDVERGRNGQSVGNIVTEIVGLVFEMGIEFLDNLTLIQLFVQQVQVQCSVFKEQLFCRGDRVLERERTGHCQNGKDTKHLGIKHFINKIKAKKTFRHSIFISTMLRREPTTIKLTPDDVKEFYREQTYNTIVGTTEMENQNQGVEREQKSIKERVLGEREHSR</sequence>
<reference evidence="3" key="1">
    <citation type="journal article" date="2021" name="Open Biol.">
        <title>Shared evolutionary footprints suggest mitochondrial oxidative damage underlies multiple complex I losses in fungi.</title>
        <authorList>
            <person name="Schikora-Tamarit M.A."/>
            <person name="Marcet-Houben M."/>
            <person name="Nosek J."/>
            <person name="Gabaldon T."/>
        </authorList>
    </citation>
    <scope>NUCLEOTIDE SEQUENCE</scope>
    <source>
        <strain evidence="3">CBS6075</strain>
    </source>
</reference>
<dbReference type="OrthoDB" id="4082961at2759"/>
<keyword evidence="1" id="KW-0833">Ubl conjugation pathway</keyword>
<evidence type="ECO:0000313" key="4">
    <source>
        <dbReference type="Proteomes" id="UP000769157"/>
    </source>
</evidence>
<feature type="region of interest" description="Disordered" evidence="2">
    <location>
        <begin position="302"/>
        <end position="326"/>
    </location>
</feature>
<dbReference type="AlphaFoldDB" id="A0A9P8T1Y0"/>
<reference evidence="3" key="2">
    <citation type="submission" date="2021-01" db="EMBL/GenBank/DDBJ databases">
        <authorList>
            <person name="Schikora-Tamarit M.A."/>
        </authorList>
    </citation>
    <scope>NUCLEOTIDE SEQUENCE</scope>
    <source>
        <strain evidence="3">CBS6075</strain>
    </source>
</reference>
<dbReference type="GO" id="GO:0005680">
    <property type="term" value="C:anaphase-promoting complex"/>
    <property type="evidence" value="ECO:0007669"/>
    <property type="project" value="InterPro"/>
</dbReference>
<name>A0A9P8T1Y0_9ASCO</name>
<dbReference type="InterPro" id="IPR018860">
    <property type="entry name" value="APC_suCDC26"/>
</dbReference>
<dbReference type="GeneID" id="70237830"/>
<accession>A0A9P8T1Y0</accession>
<dbReference type="GO" id="GO:0031145">
    <property type="term" value="P:anaphase-promoting complex-dependent catabolic process"/>
    <property type="evidence" value="ECO:0007669"/>
    <property type="project" value="InterPro"/>
</dbReference>
<dbReference type="Pfam" id="PF10471">
    <property type="entry name" value="ANAPC_CDC26"/>
    <property type="match status" value="1"/>
</dbReference>